<accession>A0ABW5NTL4</accession>
<evidence type="ECO:0008006" key="4">
    <source>
        <dbReference type="Google" id="ProtNLM"/>
    </source>
</evidence>
<reference evidence="3" key="1">
    <citation type="journal article" date="2019" name="Int. J. Syst. Evol. Microbiol.">
        <title>The Global Catalogue of Microorganisms (GCM) 10K type strain sequencing project: providing services to taxonomists for standard genome sequencing and annotation.</title>
        <authorList>
            <consortium name="The Broad Institute Genomics Platform"/>
            <consortium name="The Broad Institute Genome Sequencing Center for Infectious Disease"/>
            <person name="Wu L."/>
            <person name="Ma J."/>
        </authorList>
    </citation>
    <scope>NUCLEOTIDE SEQUENCE [LARGE SCALE GENOMIC DNA]</scope>
    <source>
        <strain evidence="3">KCTC 42107</strain>
    </source>
</reference>
<proteinExistence type="predicted"/>
<name>A0ABW5NTL4_9FLAO</name>
<feature type="chain" id="PRO_5047070099" description="DUF3108 domain-containing protein" evidence="1">
    <location>
        <begin position="19"/>
        <end position="242"/>
    </location>
</feature>
<keyword evidence="1" id="KW-0732">Signal</keyword>
<evidence type="ECO:0000256" key="1">
    <source>
        <dbReference type="SAM" id="SignalP"/>
    </source>
</evidence>
<gene>
    <name evidence="2" type="ORF">ACFSR3_08280</name>
</gene>
<dbReference type="EMBL" id="JBHUMD010000008">
    <property type="protein sequence ID" value="MFD2602051.1"/>
    <property type="molecule type" value="Genomic_DNA"/>
</dbReference>
<dbReference type="Proteomes" id="UP001597480">
    <property type="component" value="Unassembled WGS sequence"/>
</dbReference>
<feature type="signal peptide" evidence="1">
    <location>
        <begin position="1"/>
        <end position="18"/>
    </location>
</feature>
<protein>
    <recommendedName>
        <fullName evidence="4">DUF3108 domain-containing protein</fullName>
    </recommendedName>
</protein>
<organism evidence="2 3">
    <name type="scientific">Flavobacterium suzhouense</name>
    <dbReference type="NCBI Taxonomy" id="1529638"/>
    <lineage>
        <taxon>Bacteria</taxon>
        <taxon>Pseudomonadati</taxon>
        <taxon>Bacteroidota</taxon>
        <taxon>Flavobacteriia</taxon>
        <taxon>Flavobacteriales</taxon>
        <taxon>Flavobacteriaceae</taxon>
        <taxon>Flavobacterium</taxon>
    </lineage>
</organism>
<comment type="caution">
    <text evidence="2">The sequence shown here is derived from an EMBL/GenBank/DDBJ whole genome shotgun (WGS) entry which is preliminary data.</text>
</comment>
<dbReference type="InterPro" id="IPR021457">
    <property type="entry name" value="DUF3108"/>
</dbReference>
<dbReference type="RefSeq" id="WP_379820549.1">
    <property type="nucleotide sequence ID" value="NZ_JBHUMD010000008.1"/>
</dbReference>
<evidence type="ECO:0000313" key="3">
    <source>
        <dbReference type="Proteomes" id="UP001597480"/>
    </source>
</evidence>
<dbReference type="Pfam" id="PF11306">
    <property type="entry name" value="DUF3108"/>
    <property type="match status" value="1"/>
</dbReference>
<sequence length="242" mass="28049">MKKIFATILLFTFTSLFAQHAVIPGDTIFETKYIQPERYQMKWYIVQEGNKHEVARINTSIQPGKYKIAIVNDIDVNNAKTTWIDSTITLRSNLSPIRHYSDNLERAVKLKFGASVTGSYNDKIQKKEVKVNEEVAAGKYFDSNFFPYLVRLLPYKDGYTKEITTYDYHPAKKGIVIQKIMDVKSGTYRNKNGLNLVWIVTTMETIKGITSQVKYYIDKSDRKIFKQEIFDGQLNTLIERSE</sequence>
<keyword evidence="3" id="KW-1185">Reference proteome</keyword>
<evidence type="ECO:0000313" key="2">
    <source>
        <dbReference type="EMBL" id="MFD2602051.1"/>
    </source>
</evidence>